<sequence>MRNLIFLLLFFGFFGCSQQDDPAQNIPLEIGLRKTVEEIAGVPAFLDVETITNGTQTSYLFFFELQDDAQKRRLVPDKDPLICSFLNEQLMYGMTIIEGCADVGYFFRYLRYGEARGNHRMHVTVSGKAKERRPGDPFTGSPFVLERIEKIESCPVAITDKSGSFSLENRFWKFVGFIDQNGNIISSPTCENPEIGITFYDKLLTGSPIEDPEAKSFKIESAVWIRSNQLFLVYGKESDNKLRITRAVDPAWMPPRPATAQTNNFDQLTKGIYNKFDSLSQIFLFNQTVDFEINGNKLELRNPTNGIGALLITN</sequence>
<proteinExistence type="predicted"/>
<reference evidence="1 2" key="1">
    <citation type="submission" date="2022-01" db="EMBL/GenBank/DDBJ databases">
        <title>Mariniradius saccharolyticus sp. nov., isolated from sediment of a river.</title>
        <authorList>
            <person name="Liu H."/>
        </authorList>
    </citation>
    <scope>NUCLEOTIDE SEQUENCE [LARGE SCALE GENOMIC DNA]</scope>
    <source>
        <strain evidence="1 2">RY-2</strain>
    </source>
</reference>
<name>A0ABS9BXN8_9BACT</name>
<keyword evidence="2" id="KW-1185">Reference proteome</keyword>
<dbReference type="RefSeq" id="WP_234861890.1">
    <property type="nucleotide sequence ID" value="NZ_JAKEVZ010000009.1"/>
</dbReference>
<evidence type="ECO:0000313" key="2">
    <source>
        <dbReference type="Proteomes" id="UP001201449"/>
    </source>
</evidence>
<protein>
    <recommendedName>
        <fullName evidence="3">Lipoprotein</fullName>
    </recommendedName>
</protein>
<dbReference type="PROSITE" id="PS51257">
    <property type="entry name" value="PROKAR_LIPOPROTEIN"/>
    <property type="match status" value="1"/>
</dbReference>
<gene>
    <name evidence="1" type="ORF">L0U89_12850</name>
</gene>
<comment type="caution">
    <text evidence="1">The sequence shown here is derived from an EMBL/GenBank/DDBJ whole genome shotgun (WGS) entry which is preliminary data.</text>
</comment>
<dbReference type="Proteomes" id="UP001201449">
    <property type="component" value="Unassembled WGS sequence"/>
</dbReference>
<evidence type="ECO:0008006" key="3">
    <source>
        <dbReference type="Google" id="ProtNLM"/>
    </source>
</evidence>
<organism evidence="1 2">
    <name type="scientific">Mariniradius sediminis</name>
    <dbReference type="NCBI Taxonomy" id="2909237"/>
    <lineage>
        <taxon>Bacteria</taxon>
        <taxon>Pseudomonadati</taxon>
        <taxon>Bacteroidota</taxon>
        <taxon>Cytophagia</taxon>
        <taxon>Cytophagales</taxon>
        <taxon>Cyclobacteriaceae</taxon>
        <taxon>Mariniradius</taxon>
    </lineage>
</organism>
<evidence type="ECO:0000313" key="1">
    <source>
        <dbReference type="EMBL" id="MCF1751956.1"/>
    </source>
</evidence>
<accession>A0ABS9BXN8</accession>
<dbReference type="EMBL" id="JAKEVZ010000009">
    <property type="protein sequence ID" value="MCF1751956.1"/>
    <property type="molecule type" value="Genomic_DNA"/>
</dbReference>